<dbReference type="SUPFAM" id="SSF56784">
    <property type="entry name" value="HAD-like"/>
    <property type="match status" value="1"/>
</dbReference>
<protein>
    <submittedName>
        <fullName evidence="1">HAD family hydrolase</fullName>
    </submittedName>
</protein>
<dbReference type="Pfam" id="PF00702">
    <property type="entry name" value="Hydrolase"/>
    <property type="match status" value="1"/>
</dbReference>
<reference evidence="1 2" key="1">
    <citation type="submission" date="2024-09" db="EMBL/GenBank/DDBJ databases">
        <authorList>
            <person name="Sun Q."/>
            <person name="Mori K."/>
        </authorList>
    </citation>
    <scope>NUCLEOTIDE SEQUENCE [LARGE SCALE GENOMIC DNA]</scope>
    <source>
        <strain evidence="1 2">TBRC 0563</strain>
    </source>
</reference>
<proteinExistence type="predicted"/>
<gene>
    <name evidence="1" type="ORF">ACFFNX_17630</name>
</gene>
<evidence type="ECO:0000313" key="2">
    <source>
        <dbReference type="Proteomes" id="UP001589627"/>
    </source>
</evidence>
<dbReference type="EMBL" id="JBHLZP010000117">
    <property type="protein sequence ID" value="MFB9834009.1"/>
    <property type="molecule type" value="Genomic_DNA"/>
</dbReference>
<accession>A0ABV5YG48</accession>
<keyword evidence="2" id="KW-1185">Reference proteome</keyword>
<dbReference type="Proteomes" id="UP001589627">
    <property type="component" value="Unassembled WGS sequence"/>
</dbReference>
<keyword evidence="1" id="KW-0378">Hydrolase</keyword>
<name>A0ABV5YG48_9ACTN</name>
<dbReference type="Gene3D" id="3.40.50.1000">
    <property type="entry name" value="HAD superfamily/HAD-like"/>
    <property type="match status" value="1"/>
</dbReference>
<dbReference type="InterPro" id="IPR023214">
    <property type="entry name" value="HAD_sf"/>
</dbReference>
<comment type="caution">
    <text evidence="1">The sequence shown here is derived from an EMBL/GenBank/DDBJ whole genome shotgun (WGS) entry which is preliminary data.</text>
</comment>
<evidence type="ECO:0000313" key="1">
    <source>
        <dbReference type="EMBL" id="MFB9834009.1"/>
    </source>
</evidence>
<dbReference type="GO" id="GO:0016787">
    <property type="term" value="F:hydrolase activity"/>
    <property type="evidence" value="ECO:0007669"/>
    <property type="project" value="UniProtKB-KW"/>
</dbReference>
<dbReference type="RefSeq" id="WP_378202770.1">
    <property type="nucleotide sequence ID" value="NZ_JBHLZP010000117.1"/>
</dbReference>
<sequence>MTITVAVPGRPPLSLEHLIADVNGTLTDRGRLIEGVAERIARLRERVQVHLLTADTYGTLPDIAAELGGVTARRVTTGAEKAAVARELNAASCAAIGNGANDEQVLRAVPLGIVVIGPEGASPRAMAAADVACATVIDALDLLFDPRALAATLRP</sequence>
<dbReference type="InterPro" id="IPR036412">
    <property type="entry name" value="HAD-like_sf"/>
</dbReference>
<organism evidence="1 2">
    <name type="scientific">Actinoallomurus acaciae</name>
    <dbReference type="NCBI Taxonomy" id="502577"/>
    <lineage>
        <taxon>Bacteria</taxon>
        <taxon>Bacillati</taxon>
        <taxon>Actinomycetota</taxon>
        <taxon>Actinomycetes</taxon>
        <taxon>Streptosporangiales</taxon>
        <taxon>Thermomonosporaceae</taxon>
        <taxon>Actinoallomurus</taxon>
    </lineage>
</organism>